<feature type="transmembrane region" description="Helical" evidence="2">
    <location>
        <begin position="219"/>
        <end position="244"/>
    </location>
</feature>
<feature type="compositionally biased region" description="Basic residues" evidence="1">
    <location>
        <begin position="442"/>
        <end position="475"/>
    </location>
</feature>
<reference evidence="3" key="1">
    <citation type="submission" date="2021-02" db="EMBL/GenBank/DDBJ databases">
        <authorList>
            <person name="Dougan E. K."/>
            <person name="Rhodes N."/>
            <person name="Thang M."/>
            <person name="Chan C."/>
        </authorList>
    </citation>
    <scope>NUCLEOTIDE SEQUENCE</scope>
</reference>
<keyword evidence="2" id="KW-1133">Transmembrane helix</keyword>
<dbReference type="Proteomes" id="UP000601435">
    <property type="component" value="Unassembled WGS sequence"/>
</dbReference>
<keyword evidence="2" id="KW-0472">Membrane</keyword>
<feature type="region of interest" description="Disordered" evidence="1">
    <location>
        <begin position="373"/>
        <end position="514"/>
    </location>
</feature>
<accession>A0A812J592</accession>
<feature type="transmembrane region" description="Helical" evidence="2">
    <location>
        <begin position="13"/>
        <end position="31"/>
    </location>
</feature>
<protein>
    <submittedName>
        <fullName evidence="3">Uncharacterized protein</fullName>
    </submittedName>
</protein>
<feature type="compositionally biased region" description="Basic residues" evidence="1">
    <location>
        <begin position="505"/>
        <end position="514"/>
    </location>
</feature>
<dbReference type="OrthoDB" id="448497at2759"/>
<feature type="transmembrane region" description="Helical" evidence="2">
    <location>
        <begin position="52"/>
        <end position="70"/>
    </location>
</feature>
<evidence type="ECO:0000256" key="2">
    <source>
        <dbReference type="SAM" id="Phobius"/>
    </source>
</evidence>
<keyword evidence="4" id="KW-1185">Reference proteome</keyword>
<feature type="non-terminal residue" evidence="3">
    <location>
        <position position="1"/>
    </location>
</feature>
<sequence>ADRKADVKIIPPLLGPALLGCEMLLCVLCMLKFYIEPSVASSDEAIVAGERYIMLVGALCLLFGFVAHTWRGYARSIETLQLQLREFKVEHARSACCDRGREDNSGITCDREIILQCIAAWYNSLGSFESQVQTEVRMAVIDQLGYKVFSYQRALLMLTPHAWLRLEYVSSHAGDAIRQVAELAQMFTYLLAIFPVVHKLGIRLCYRLRARCCNPCLDFLLSMAIVMGTFTLFVACYAVQLYVFRQNDQGLLLSVLQKRADGRSKWLAKALIQASDGRMDAQSLYSVVAHNRFIEDLTEKTGNKMYRALHANLHVFSSKQRRFLEKDCALAKKYAKTAFAGVQKDAPDEDSKQEQAANAIEDMMARCRAFVREKQSERGERGEQGENGDDGAQEEAAAAEPSGEVEAPAEEEAPAATPAPAVTTGLASRSRSAPKAKEKQATKAKSKKKRESSSPSRRHSSSSGSRKRRKKRSRKDSRSSSSSGRHEAKKSGKRKSKDSESSDRSKKRKKKKHH</sequence>
<feature type="compositionally biased region" description="Low complexity" evidence="1">
    <location>
        <begin position="394"/>
        <end position="406"/>
    </location>
</feature>
<name>A0A812J592_9DINO</name>
<evidence type="ECO:0000313" key="4">
    <source>
        <dbReference type="Proteomes" id="UP000601435"/>
    </source>
</evidence>
<proteinExistence type="predicted"/>
<keyword evidence="2" id="KW-0812">Transmembrane</keyword>
<comment type="caution">
    <text evidence="3">The sequence shown here is derived from an EMBL/GenBank/DDBJ whole genome shotgun (WGS) entry which is preliminary data.</text>
</comment>
<evidence type="ECO:0000313" key="3">
    <source>
        <dbReference type="EMBL" id="CAE7196804.1"/>
    </source>
</evidence>
<feature type="compositionally biased region" description="Basic and acidic residues" evidence="1">
    <location>
        <begin position="373"/>
        <end position="384"/>
    </location>
</feature>
<evidence type="ECO:0000256" key="1">
    <source>
        <dbReference type="SAM" id="MobiDB-lite"/>
    </source>
</evidence>
<organism evidence="3 4">
    <name type="scientific">Symbiodinium necroappetens</name>
    <dbReference type="NCBI Taxonomy" id="1628268"/>
    <lineage>
        <taxon>Eukaryota</taxon>
        <taxon>Sar</taxon>
        <taxon>Alveolata</taxon>
        <taxon>Dinophyceae</taxon>
        <taxon>Suessiales</taxon>
        <taxon>Symbiodiniaceae</taxon>
        <taxon>Symbiodinium</taxon>
    </lineage>
</organism>
<gene>
    <name evidence="3" type="ORF">SNEC2469_LOCUS1369</name>
</gene>
<dbReference type="AlphaFoldDB" id="A0A812J592"/>
<dbReference type="EMBL" id="CAJNJA010005699">
    <property type="protein sequence ID" value="CAE7196804.1"/>
    <property type="molecule type" value="Genomic_DNA"/>
</dbReference>